<dbReference type="InterPro" id="IPR022880">
    <property type="entry name" value="DNApol_IV"/>
</dbReference>
<dbReference type="GO" id="GO:0003887">
    <property type="term" value="F:DNA-directed DNA polymerase activity"/>
    <property type="evidence" value="ECO:0007669"/>
    <property type="project" value="UniProtKB-EC"/>
</dbReference>
<organism evidence="2">
    <name type="scientific">hydrothermal vent metagenome</name>
    <dbReference type="NCBI Taxonomy" id="652676"/>
    <lineage>
        <taxon>unclassified sequences</taxon>
        <taxon>metagenomes</taxon>
        <taxon>ecological metagenomes</taxon>
    </lineage>
</organism>
<dbReference type="SUPFAM" id="SSF56672">
    <property type="entry name" value="DNA/RNA polymerases"/>
    <property type="match status" value="1"/>
</dbReference>
<dbReference type="GO" id="GO:0003684">
    <property type="term" value="F:damaged DNA binding"/>
    <property type="evidence" value="ECO:0007669"/>
    <property type="project" value="InterPro"/>
</dbReference>
<dbReference type="InterPro" id="IPR036775">
    <property type="entry name" value="DNA_pol_Y-fam_lit_finger_sf"/>
</dbReference>
<reference evidence="2" key="1">
    <citation type="submission" date="2016-10" db="EMBL/GenBank/DDBJ databases">
        <authorList>
            <person name="de Groot N.N."/>
        </authorList>
    </citation>
    <scope>NUCLEOTIDE SEQUENCE</scope>
</reference>
<feature type="domain" description="UmuC" evidence="1">
    <location>
        <begin position="2"/>
        <end position="227"/>
    </location>
</feature>
<dbReference type="InterPro" id="IPR043128">
    <property type="entry name" value="Rev_trsase/Diguanyl_cyclase"/>
</dbReference>
<dbReference type="Pfam" id="PF11799">
    <property type="entry name" value="IMS_C"/>
    <property type="match status" value="1"/>
</dbReference>
<evidence type="ECO:0000259" key="1">
    <source>
        <dbReference type="PROSITE" id="PS50173"/>
    </source>
</evidence>
<dbReference type="Gene3D" id="1.10.150.20">
    <property type="entry name" value="5' to 3' exonuclease, C-terminal subdomain"/>
    <property type="match status" value="1"/>
</dbReference>
<dbReference type="GO" id="GO:0042276">
    <property type="term" value="P:error-prone translesion synthesis"/>
    <property type="evidence" value="ECO:0007669"/>
    <property type="project" value="TreeGrafter"/>
</dbReference>
<dbReference type="Gene3D" id="3.40.1170.60">
    <property type="match status" value="2"/>
</dbReference>
<dbReference type="Gene3D" id="3.30.1490.100">
    <property type="entry name" value="DNA polymerase, Y-family, little finger domain"/>
    <property type="match status" value="1"/>
</dbReference>
<dbReference type="EMBL" id="FPHL01000001">
    <property type="protein sequence ID" value="SFV52425.1"/>
    <property type="molecule type" value="Genomic_DNA"/>
</dbReference>
<dbReference type="InterPro" id="IPR050116">
    <property type="entry name" value="DNA_polymerase-Y"/>
</dbReference>
<keyword evidence="2" id="KW-0808">Transferase</keyword>
<dbReference type="PROSITE" id="PS50173">
    <property type="entry name" value="UMUC"/>
    <property type="match status" value="1"/>
</dbReference>
<dbReference type="PANTHER" id="PTHR11076:SF33">
    <property type="entry name" value="DNA POLYMERASE KAPPA"/>
    <property type="match status" value="1"/>
</dbReference>
<dbReference type="EC" id="2.7.7.7" evidence="2"/>
<dbReference type="InterPro" id="IPR043502">
    <property type="entry name" value="DNA/RNA_pol_sf"/>
</dbReference>
<protein>
    <submittedName>
        <fullName evidence="2">DNA polymerase IV</fullName>
        <ecNumber evidence="2">2.7.7.7</ecNumber>
    </submittedName>
</protein>
<dbReference type="Pfam" id="PF00817">
    <property type="entry name" value="IMS"/>
    <property type="match status" value="1"/>
</dbReference>
<sequence>MFLHIDIDSFFASAERSVDPALKGIPMAVGSRSNLEIFNKKRTNIRLMNENSGAFVTPVFYSDKKKTFESHFIDVIDGRQKIRGIITTSSYEAREYGVRTGMPIAQALQLCPQMVVVPSHYPLYHKLSCKLHDFIRAHIPKVEQFSIDEFFGDVSGWIKDDTVYSFAQELKEKIMDDFDIPVSVGISRAKWIAKLATESAKPFGVFEVRDIDAYIEHIPVKAFPGIGKGFQKRLESHYIRTLGDVKRNKPLFYGWKKPGIQLYRRVTGTCDEGICERGERKSIGISRTFDALYDSKEIKRRIMIMARHITYLVMQIEVNPTTYYLKVNYEYGIKAKKSETVNRVFSEHLFKQVLARMYDEMKLTAKGAVKISVNVSNFTSQRHKTLSLLEFDGDLHERKLSREIQKLRRRFGLDILKTGNEL</sequence>
<dbReference type="CDD" id="cd03586">
    <property type="entry name" value="PolY_Pol_IV_kappa"/>
    <property type="match status" value="1"/>
</dbReference>
<dbReference type="GO" id="GO:0005634">
    <property type="term" value="C:nucleus"/>
    <property type="evidence" value="ECO:0007669"/>
    <property type="project" value="TreeGrafter"/>
</dbReference>
<accession>A0A1W1BG11</accession>
<keyword evidence="2" id="KW-0548">Nucleotidyltransferase</keyword>
<evidence type="ECO:0000313" key="2">
    <source>
        <dbReference type="EMBL" id="SFV52425.1"/>
    </source>
</evidence>
<dbReference type="PANTHER" id="PTHR11076">
    <property type="entry name" value="DNA REPAIR POLYMERASE UMUC / TRANSFERASE FAMILY MEMBER"/>
    <property type="match status" value="1"/>
</dbReference>
<dbReference type="InterPro" id="IPR001126">
    <property type="entry name" value="UmuC"/>
</dbReference>
<gene>
    <name evidence="2" type="ORF">MNB_SV-10-1603</name>
</gene>
<dbReference type="Gene3D" id="3.30.70.270">
    <property type="match status" value="1"/>
</dbReference>
<dbReference type="SUPFAM" id="SSF100879">
    <property type="entry name" value="Lesion bypass DNA polymerase (Y-family), little finger domain"/>
    <property type="match status" value="1"/>
</dbReference>
<name>A0A1W1BG11_9ZZZZ</name>
<dbReference type="InterPro" id="IPR017961">
    <property type="entry name" value="DNA_pol_Y-fam_little_finger"/>
</dbReference>
<proteinExistence type="predicted"/>
<dbReference type="AlphaFoldDB" id="A0A1W1BG11"/>
<dbReference type="GO" id="GO:0006281">
    <property type="term" value="P:DNA repair"/>
    <property type="evidence" value="ECO:0007669"/>
    <property type="project" value="InterPro"/>
</dbReference>